<evidence type="ECO:0000313" key="2">
    <source>
        <dbReference type="EMBL" id="KAJ8754259.1"/>
    </source>
</evidence>
<gene>
    <name evidence="2" type="ORF">K2173_002159</name>
</gene>
<name>A0AAV8SQS4_9ROSI</name>
<dbReference type="PANTHER" id="PTHR33470:SF29">
    <property type="entry name" value="POLLEN OLE E 1 ALLERGEN AND EXTENSIN FAMILY PROTEIN"/>
    <property type="match status" value="1"/>
</dbReference>
<proteinExistence type="predicted"/>
<evidence type="ECO:0000256" key="1">
    <source>
        <dbReference type="ARBA" id="ARBA00022729"/>
    </source>
</evidence>
<evidence type="ECO:0008006" key="4">
    <source>
        <dbReference type="Google" id="ProtNLM"/>
    </source>
</evidence>
<dbReference type="Pfam" id="PF01190">
    <property type="entry name" value="Pollen_Ole_e_1"/>
    <property type="match status" value="1"/>
</dbReference>
<accession>A0AAV8SQS4</accession>
<comment type="caution">
    <text evidence="2">The sequence shown here is derived from an EMBL/GenBank/DDBJ whole genome shotgun (WGS) entry which is preliminary data.</text>
</comment>
<keyword evidence="1" id="KW-0732">Signal</keyword>
<dbReference type="AlphaFoldDB" id="A0AAV8SQS4"/>
<protein>
    <recommendedName>
        <fullName evidence="4">Pollen Ole e 1 allergen and extensin family protein</fullName>
    </recommendedName>
</protein>
<dbReference type="PANTHER" id="PTHR33470">
    <property type="entry name" value="OS01G0164075 PROTEIN"/>
    <property type="match status" value="1"/>
</dbReference>
<dbReference type="GO" id="GO:0071944">
    <property type="term" value="C:cell periphery"/>
    <property type="evidence" value="ECO:0007669"/>
    <property type="project" value="TreeGrafter"/>
</dbReference>
<keyword evidence="3" id="KW-1185">Reference proteome</keyword>
<sequence length="184" mass="20263">MIFCQERRMAALALMWLVAASVLVGSTNLFMGLGDAAGFIHVGGKVICQDCTKNYNAWINGDRPIKGCRVSLTCMDERGRVIYYGSDETDEQGQFEMTLSKVLNGKELKEKLCSVRLVSSPDPTCNVLTDFAGGKSGVKLRGPSLVYRDLIKYVLAPFYFTSPICDRPDTTQSDGGYTNRGSQY</sequence>
<organism evidence="2 3">
    <name type="scientific">Erythroxylum novogranatense</name>
    <dbReference type="NCBI Taxonomy" id="1862640"/>
    <lineage>
        <taxon>Eukaryota</taxon>
        <taxon>Viridiplantae</taxon>
        <taxon>Streptophyta</taxon>
        <taxon>Embryophyta</taxon>
        <taxon>Tracheophyta</taxon>
        <taxon>Spermatophyta</taxon>
        <taxon>Magnoliopsida</taxon>
        <taxon>eudicotyledons</taxon>
        <taxon>Gunneridae</taxon>
        <taxon>Pentapetalae</taxon>
        <taxon>rosids</taxon>
        <taxon>fabids</taxon>
        <taxon>Malpighiales</taxon>
        <taxon>Erythroxylaceae</taxon>
        <taxon>Erythroxylum</taxon>
    </lineage>
</organism>
<evidence type="ECO:0000313" key="3">
    <source>
        <dbReference type="Proteomes" id="UP001159364"/>
    </source>
</evidence>
<dbReference type="Proteomes" id="UP001159364">
    <property type="component" value="Linkage Group LG09"/>
</dbReference>
<dbReference type="EMBL" id="JAIWQS010000009">
    <property type="protein sequence ID" value="KAJ8754259.1"/>
    <property type="molecule type" value="Genomic_DNA"/>
</dbReference>
<reference evidence="2 3" key="1">
    <citation type="submission" date="2021-09" db="EMBL/GenBank/DDBJ databases">
        <title>Genomic insights and catalytic innovation underlie evolution of tropane alkaloids biosynthesis.</title>
        <authorList>
            <person name="Wang Y.-J."/>
            <person name="Tian T."/>
            <person name="Huang J.-P."/>
            <person name="Huang S.-X."/>
        </authorList>
    </citation>
    <scope>NUCLEOTIDE SEQUENCE [LARGE SCALE GENOMIC DNA]</scope>
    <source>
        <strain evidence="2">KIB-2018</strain>
        <tissue evidence="2">Leaf</tissue>
    </source>
</reference>